<reference evidence="2 3" key="1">
    <citation type="journal article" date="2013" name="Curr. Biol.">
        <title>The Genome of the Foraminiferan Reticulomyxa filosa.</title>
        <authorList>
            <person name="Glockner G."/>
            <person name="Hulsmann N."/>
            <person name="Schleicher M."/>
            <person name="Noegel A.A."/>
            <person name="Eichinger L."/>
            <person name="Gallinger C."/>
            <person name="Pawlowski J."/>
            <person name="Sierra R."/>
            <person name="Euteneuer U."/>
            <person name="Pillet L."/>
            <person name="Moustafa A."/>
            <person name="Platzer M."/>
            <person name="Groth M."/>
            <person name="Szafranski K."/>
            <person name="Schliwa M."/>
        </authorList>
    </citation>
    <scope>NUCLEOTIDE SEQUENCE [LARGE SCALE GENOMIC DNA]</scope>
</reference>
<comment type="caution">
    <text evidence="2">The sequence shown here is derived from an EMBL/GenBank/DDBJ whole genome shotgun (WGS) entry which is preliminary data.</text>
</comment>
<keyword evidence="3" id="KW-1185">Reference proteome</keyword>
<name>X6N677_RETFI</name>
<gene>
    <name evidence="2" type="ORF">RFI_15678</name>
</gene>
<dbReference type="EMBL" id="ASPP01011544">
    <property type="protein sequence ID" value="ETO21526.1"/>
    <property type="molecule type" value="Genomic_DNA"/>
</dbReference>
<evidence type="ECO:0000313" key="3">
    <source>
        <dbReference type="Proteomes" id="UP000023152"/>
    </source>
</evidence>
<evidence type="ECO:0000256" key="1">
    <source>
        <dbReference type="SAM" id="SignalP"/>
    </source>
</evidence>
<sequence length="162" mass="18884">MVRLSFLRKIAMIPFVLLMTYQTRNQQIHNKIRANNVTIAKNGEKLQQDYLKLISQVTDKYYSAVNLNVALQNIPLLINEIDSMKLSVEIICNKVMLLDQLLTDNLIDNQHANIRKEQDTQALAVEKTTEMWKQKLLKAEADLKEQHRNLKIAELAKRQKKE</sequence>
<evidence type="ECO:0000313" key="2">
    <source>
        <dbReference type="EMBL" id="ETO21526.1"/>
    </source>
</evidence>
<proteinExistence type="predicted"/>
<feature type="signal peptide" evidence="1">
    <location>
        <begin position="1"/>
        <end position="25"/>
    </location>
</feature>
<accession>X6N677</accession>
<feature type="chain" id="PRO_5004975540" evidence="1">
    <location>
        <begin position="26"/>
        <end position="162"/>
    </location>
</feature>
<organism evidence="2 3">
    <name type="scientific">Reticulomyxa filosa</name>
    <dbReference type="NCBI Taxonomy" id="46433"/>
    <lineage>
        <taxon>Eukaryota</taxon>
        <taxon>Sar</taxon>
        <taxon>Rhizaria</taxon>
        <taxon>Retaria</taxon>
        <taxon>Foraminifera</taxon>
        <taxon>Monothalamids</taxon>
        <taxon>Reticulomyxidae</taxon>
        <taxon>Reticulomyxa</taxon>
    </lineage>
</organism>
<dbReference type="AlphaFoldDB" id="X6N677"/>
<keyword evidence="1" id="KW-0732">Signal</keyword>
<dbReference type="Proteomes" id="UP000023152">
    <property type="component" value="Unassembled WGS sequence"/>
</dbReference>
<protein>
    <submittedName>
        <fullName evidence="2">Uncharacterized protein</fullName>
    </submittedName>
</protein>